<protein>
    <submittedName>
        <fullName evidence="2">Str. FM013</fullName>
    </submittedName>
</protein>
<keyword evidence="3" id="KW-1185">Reference proteome</keyword>
<organism evidence="2 3">
    <name type="scientific">Penicillium camemberti (strain FM 013)</name>
    <dbReference type="NCBI Taxonomy" id="1429867"/>
    <lineage>
        <taxon>Eukaryota</taxon>
        <taxon>Fungi</taxon>
        <taxon>Dikarya</taxon>
        <taxon>Ascomycota</taxon>
        <taxon>Pezizomycotina</taxon>
        <taxon>Eurotiomycetes</taxon>
        <taxon>Eurotiomycetidae</taxon>
        <taxon>Eurotiales</taxon>
        <taxon>Aspergillaceae</taxon>
        <taxon>Penicillium</taxon>
    </lineage>
</organism>
<proteinExistence type="predicted"/>
<evidence type="ECO:0000313" key="2">
    <source>
        <dbReference type="EMBL" id="CRL27457.1"/>
    </source>
</evidence>
<feature type="region of interest" description="Disordered" evidence="1">
    <location>
        <begin position="50"/>
        <end position="80"/>
    </location>
</feature>
<evidence type="ECO:0000313" key="3">
    <source>
        <dbReference type="Proteomes" id="UP000053732"/>
    </source>
</evidence>
<dbReference type="Proteomes" id="UP000053732">
    <property type="component" value="Unassembled WGS sequence"/>
</dbReference>
<gene>
    <name evidence="2" type="ORF">PCAMFM013_S022g000137</name>
</gene>
<sequence length="80" mass="9034">MERSLNAPKRLTWPGLPTPPDYSVPYEMGWTKEGETIWKTGARTRRTALEKGQYCSQGQRPPQSRLLKKAKLSMDAVADA</sequence>
<dbReference type="EMBL" id="HG793155">
    <property type="protein sequence ID" value="CRL27457.1"/>
    <property type="molecule type" value="Genomic_DNA"/>
</dbReference>
<accession>A0A0G4PM13</accession>
<name>A0A0G4PM13_PENC3</name>
<evidence type="ECO:0000256" key="1">
    <source>
        <dbReference type="SAM" id="MobiDB-lite"/>
    </source>
</evidence>
<reference evidence="2 3" key="1">
    <citation type="journal article" date="2014" name="Nat. Commun.">
        <title>Multiple recent horizontal transfers of a large genomic region in cheese making fungi.</title>
        <authorList>
            <person name="Cheeseman K."/>
            <person name="Ropars J."/>
            <person name="Renault P."/>
            <person name="Dupont J."/>
            <person name="Gouzy J."/>
            <person name="Branca A."/>
            <person name="Abraham A.L."/>
            <person name="Ceppi M."/>
            <person name="Conseiller E."/>
            <person name="Debuchy R."/>
            <person name="Malagnac F."/>
            <person name="Goarin A."/>
            <person name="Silar P."/>
            <person name="Lacoste S."/>
            <person name="Sallet E."/>
            <person name="Bensimon A."/>
            <person name="Giraud T."/>
            <person name="Brygoo Y."/>
        </authorList>
    </citation>
    <scope>NUCLEOTIDE SEQUENCE [LARGE SCALE GENOMIC DNA]</scope>
    <source>
        <strain evidence="3">FM 013</strain>
    </source>
</reference>
<dbReference type="AlphaFoldDB" id="A0A0G4PM13"/>